<reference evidence="3 4" key="1">
    <citation type="submission" date="2017-07" db="EMBL/GenBank/DDBJ databases">
        <title>Draft genome sequence of aerobic hyperthermophilic archaea, Pyrobaculum aerophilum YKB31 and YKB32.</title>
        <authorList>
            <person name="Mochizuki T."/>
            <person name="Berliner A.J."/>
            <person name="Yoshida-Takashima Y."/>
            <person name="Takaki Y."/>
            <person name="Nunoura T."/>
            <person name="Takai K."/>
        </authorList>
    </citation>
    <scope>NUCLEOTIDE SEQUENCE [LARGE SCALE GENOMIC DNA]</scope>
    <source>
        <strain evidence="1 4">YKB31</strain>
        <strain evidence="2 3">YKB32</strain>
    </source>
</reference>
<proteinExistence type="predicted"/>
<comment type="caution">
    <text evidence="1">The sequence shown here is derived from an EMBL/GenBank/DDBJ whole genome shotgun (WGS) entry which is preliminary data.</text>
</comment>
<evidence type="ECO:0000313" key="2">
    <source>
        <dbReference type="EMBL" id="RFA96633.1"/>
    </source>
</evidence>
<dbReference type="RefSeq" id="WP_116420929.1">
    <property type="nucleotide sequence ID" value="NZ_NMUE01000012.1"/>
</dbReference>
<dbReference type="OrthoDB" id="28845at2157"/>
<dbReference type="AlphaFoldDB" id="A0A371R013"/>
<evidence type="ECO:0000313" key="1">
    <source>
        <dbReference type="EMBL" id="RFA96344.1"/>
    </source>
</evidence>
<evidence type="ECO:0000313" key="3">
    <source>
        <dbReference type="Proteomes" id="UP000256877"/>
    </source>
</evidence>
<evidence type="ECO:0000313" key="4">
    <source>
        <dbReference type="Proteomes" id="UP000257123"/>
    </source>
</evidence>
<gene>
    <name evidence="1" type="ORF">CGL51_05160</name>
    <name evidence="2" type="ORF">CGL52_10840</name>
</gene>
<dbReference type="Proteomes" id="UP000256877">
    <property type="component" value="Unassembled WGS sequence"/>
</dbReference>
<protein>
    <submittedName>
        <fullName evidence="1">Uncharacterized protein</fullName>
    </submittedName>
</protein>
<name>A0A371R013_9CREN</name>
<dbReference type="Proteomes" id="UP000257123">
    <property type="component" value="Unassembled WGS sequence"/>
</dbReference>
<sequence length="78" mass="8793">MRPVRVSVCGPEYYVYTLREWLRYIREVLEEWGIHAEAVYGVCDDVVIEVCGVAHRGLPDNEGVLLELILNASAACGR</sequence>
<dbReference type="EMBL" id="NMUF01000037">
    <property type="protein sequence ID" value="RFA96633.1"/>
    <property type="molecule type" value="Genomic_DNA"/>
</dbReference>
<organism evidence="1 4">
    <name type="scientific">Pyrobaculum aerophilum</name>
    <dbReference type="NCBI Taxonomy" id="13773"/>
    <lineage>
        <taxon>Archaea</taxon>
        <taxon>Thermoproteota</taxon>
        <taxon>Thermoprotei</taxon>
        <taxon>Thermoproteales</taxon>
        <taxon>Thermoproteaceae</taxon>
        <taxon>Pyrobaculum</taxon>
    </lineage>
</organism>
<accession>A0A371R013</accession>
<dbReference type="EMBL" id="NMUE01000012">
    <property type="protein sequence ID" value="RFA96344.1"/>
    <property type="molecule type" value="Genomic_DNA"/>
</dbReference>